<keyword evidence="3" id="KW-0804">Transcription</keyword>
<dbReference type="Gene3D" id="3.40.50.2300">
    <property type="match status" value="2"/>
</dbReference>
<dbReference type="Proteomes" id="UP000697330">
    <property type="component" value="Unassembled WGS sequence"/>
</dbReference>
<evidence type="ECO:0000313" key="5">
    <source>
        <dbReference type="EMBL" id="HJF46215.1"/>
    </source>
</evidence>
<sequence length="327" mass="35996">MDINQIAQMAGVSRATVSRYLNDGYVSQEKRAAIRRVIEKTGYVPSQHAKTLRTGKTNVVGIIIPKINSASVSRMVAGITPVLNAAGYQVLLANTDNDASREVDFLRLFSEKNQVDGVILIATVITEEHREAISSLPVPIVVLDQDVDFRSCVFQNDYEGMREVASIALRSARRPAYIGVFEEDVAVGRMRRQGFLAACAEAGVEVPERAMRIAEFTVDSGYEQAEALLETYPELDGIVCATDSIAYGALTCLREYGRRVPEDVVVTGMDDSEISQIVTPTLTTVHLHYKTSGAQTARMLVGFMTGEEYVARKVKMDYEVVARNSTR</sequence>
<gene>
    <name evidence="5" type="ORF">K8U72_10645</name>
</gene>
<dbReference type="Gene3D" id="1.10.260.40">
    <property type="entry name" value="lambda repressor-like DNA-binding domains"/>
    <property type="match status" value="1"/>
</dbReference>
<name>A0A921GG89_9ACTN</name>
<evidence type="ECO:0000256" key="1">
    <source>
        <dbReference type="ARBA" id="ARBA00023015"/>
    </source>
</evidence>
<protein>
    <submittedName>
        <fullName evidence="5">LacI family DNA-binding transcriptional regulator</fullName>
    </submittedName>
</protein>
<dbReference type="CDD" id="cd01542">
    <property type="entry name" value="PBP1_TreR-like"/>
    <property type="match status" value="1"/>
</dbReference>
<reference evidence="5" key="1">
    <citation type="journal article" date="2021" name="PeerJ">
        <title>Extensive microbial diversity within the chicken gut microbiome revealed by metagenomics and culture.</title>
        <authorList>
            <person name="Gilroy R."/>
            <person name="Ravi A."/>
            <person name="Getino M."/>
            <person name="Pursley I."/>
            <person name="Horton D.L."/>
            <person name="Alikhan N.F."/>
            <person name="Baker D."/>
            <person name="Gharbi K."/>
            <person name="Hall N."/>
            <person name="Watson M."/>
            <person name="Adriaenssens E.M."/>
            <person name="Foster-Nyarko E."/>
            <person name="Jarju S."/>
            <person name="Secka A."/>
            <person name="Antonio M."/>
            <person name="Oren A."/>
            <person name="Chaudhuri R.R."/>
            <person name="La Ragione R."/>
            <person name="Hildebrand F."/>
            <person name="Pallen M.J."/>
        </authorList>
    </citation>
    <scope>NUCLEOTIDE SEQUENCE</scope>
    <source>
        <strain evidence="5">CHK124-7917</strain>
    </source>
</reference>
<evidence type="ECO:0000313" key="6">
    <source>
        <dbReference type="Proteomes" id="UP000697330"/>
    </source>
</evidence>
<dbReference type="PANTHER" id="PTHR30146">
    <property type="entry name" value="LACI-RELATED TRANSCRIPTIONAL REPRESSOR"/>
    <property type="match status" value="1"/>
</dbReference>
<dbReference type="SMART" id="SM00354">
    <property type="entry name" value="HTH_LACI"/>
    <property type="match status" value="1"/>
</dbReference>
<dbReference type="InterPro" id="IPR000843">
    <property type="entry name" value="HTH_LacI"/>
</dbReference>
<dbReference type="InterPro" id="IPR028082">
    <property type="entry name" value="Peripla_BP_I"/>
</dbReference>
<dbReference type="EMBL" id="DYWQ01000164">
    <property type="protein sequence ID" value="HJF46215.1"/>
    <property type="molecule type" value="Genomic_DNA"/>
</dbReference>
<keyword evidence="1" id="KW-0805">Transcription regulation</keyword>
<dbReference type="PROSITE" id="PS50932">
    <property type="entry name" value="HTH_LACI_2"/>
    <property type="match status" value="1"/>
</dbReference>
<comment type="caution">
    <text evidence="5">The sequence shown here is derived from an EMBL/GenBank/DDBJ whole genome shotgun (WGS) entry which is preliminary data.</text>
</comment>
<reference evidence="5" key="2">
    <citation type="submission" date="2021-09" db="EMBL/GenBank/DDBJ databases">
        <authorList>
            <person name="Gilroy R."/>
        </authorList>
    </citation>
    <scope>NUCLEOTIDE SEQUENCE</scope>
    <source>
        <strain evidence="5">CHK124-7917</strain>
    </source>
</reference>
<keyword evidence="2 5" id="KW-0238">DNA-binding</keyword>
<feature type="domain" description="HTH lacI-type" evidence="4">
    <location>
        <begin position="1"/>
        <end position="54"/>
    </location>
</feature>
<evidence type="ECO:0000256" key="2">
    <source>
        <dbReference type="ARBA" id="ARBA00023125"/>
    </source>
</evidence>
<dbReference type="GO" id="GO:0003700">
    <property type="term" value="F:DNA-binding transcription factor activity"/>
    <property type="evidence" value="ECO:0007669"/>
    <property type="project" value="TreeGrafter"/>
</dbReference>
<dbReference type="InterPro" id="IPR010982">
    <property type="entry name" value="Lambda_DNA-bd_dom_sf"/>
</dbReference>
<dbReference type="SUPFAM" id="SSF47413">
    <property type="entry name" value="lambda repressor-like DNA-binding domains"/>
    <property type="match status" value="1"/>
</dbReference>
<dbReference type="Pfam" id="PF13377">
    <property type="entry name" value="Peripla_BP_3"/>
    <property type="match status" value="1"/>
</dbReference>
<dbReference type="PANTHER" id="PTHR30146:SF146">
    <property type="entry name" value="HTH-TYPE TRANSCRIPTIONAL REGULATOR TRER"/>
    <property type="match status" value="1"/>
</dbReference>
<proteinExistence type="predicted"/>
<accession>A0A921GG89</accession>
<dbReference type="GO" id="GO:0000976">
    <property type="term" value="F:transcription cis-regulatory region binding"/>
    <property type="evidence" value="ECO:0007669"/>
    <property type="project" value="TreeGrafter"/>
</dbReference>
<dbReference type="CDD" id="cd01392">
    <property type="entry name" value="HTH_LacI"/>
    <property type="match status" value="1"/>
</dbReference>
<organism evidence="5 6">
    <name type="scientific">Thermophilibacter provencensis</name>
    <dbReference type="NCBI Taxonomy" id="1852386"/>
    <lineage>
        <taxon>Bacteria</taxon>
        <taxon>Bacillati</taxon>
        <taxon>Actinomycetota</taxon>
        <taxon>Coriobacteriia</taxon>
        <taxon>Coriobacteriales</taxon>
        <taxon>Atopobiaceae</taxon>
        <taxon>Thermophilibacter</taxon>
    </lineage>
</organism>
<dbReference type="SUPFAM" id="SSF53822">
    <property type="entry name" value="Periplasmic binding protein-like I"/>
    <property type="match status" value="1"/>
</dbReference>
<dbReference type="InterPro" id="IPR046335">
    <property type="entry name" value="LacI/GalR-like_sensor"/>
</dbReference>
<dbReference type="Pfam" id="PF00356">
    <property type="entry name" value="LacI"/>
    <property type="match status" value="1"/>
</dbReference>
<evidence type="ECO:0000256" key="3">
    <source>
        <dbReference type="ARBA" id="ARBA00023163"/>
    </source>
</evidence>
<dbReference type="RefSeq" id="WP_274959758.1">
    <property type="nucleotide sequence ID" value="NZ_DYWQ01000164.1"/>
</dbReference>
<evidence type="ECO:0000259" key="4">
    <source>
        <dbReference type="PROSITE" id="PS50932"/>
    </source>
</evidence>
<dbReference type="AlphaFoldDB" id="A0A921GG89"/>